<dbReference type="InterPro" id="IPR038721">
    <property type="entry name" value="IS701-like_DDE_dom"/>
</dbReference>
<evidence type="ECO:0000256" key="1">
    <source>
        <dbReference type="ARBA" id="ARBA00011975"/>
    </source>
</evidence>
<protein>
    <recommendedName>
        <fullName evidence="1">DNA (cytosine-5-)-methyltransferase</fullName>
        <ecNumber evidence="1">2.1.1.37</ecNumber>
    </recommendedName>
</protein>
<evidence type="ECO:0000259" key="9">
    <source>
        <dbReference type="Pfam" id="PF13546"/>
    </source>
</evidence>
<keyword evidence="2 7" id="KW-0489">Methyltransferase</keyword>
<dbReference type="Pfam" id="PF13546">
    <property type="entry name" value="DDE_5"/>
    <property type="match status" value="1"/>
</dbReference>
<dbReference type="GO" id="GO:0003886">
    <property type="term" value="F:DNA (cytosine-5-)-methyltransferase activity"/>
    <property type="evidence" value="ECO:0007669"/>
    <property type="project" value="UniProtKB-EC"/>
</dbReference>
<evidence type="ECO:0000256" key="2">
    <source>
        <dbReference type="ARBA" id="ARBA00022603"/>
    </source>
</evidence>
<evidence type="ECO:0000256" key="3">
    <source>
        <dbReference type="ARBA" id="ARBA00022679"/>
    </source>
</evidence>
<comment type="catalytic activity">
    <reaction evidence="6">
        <text>a 2'-deoxycytidine in DNA + S-adenosyl-L-methionine = a 5-methyl-2'-deoxycytidine in DNA + S-adenosyl-L-homocysteine + H(+)</text>
        <dbReference type="Rhea" id="RHEA:13681"/>
        <dbReference type="Rhea" id="RHEA-COMP:11369"/>
        <dbReference type="Rhea" id="RHEA-COMP:11370"/>
        <dbReference type="ChEBI" id="CHEBI:15378"/>
        <dbReference type="ChEBI" id="CHEBI:57856"/>
        <dbReference type="ChEBI" id="CHEBI:59789"/>
        <dbReference type="ChEBI" id="CHEBI:85452"/>
        <dbReference type="ChEBI" id="CHEBI:85454"/>
        <dbReference type="EC" id="2.1.1.37"/>
    </reaction>
</comment>
<dbReference type="Gene3D" id="3.90.120.10">
    <property type="entry name" value="DNA Methylase, subunit A, domain 2"/>
    <property type="match status" value="1"/>
</dbReference>
<dbReference type="NCBIfam" id="TIGR00675">
    <property type="entry name" value="dcm"/>
    <property type="match status" value="1"/>
</dbReference>
<evidence type="ECO:0000313" key="10">
    <source>
        <dbReference type="EMBL" id="MDC0682628.1"/>
    </source>
</evidence>
<dbReference type="InterPro" id="IPR001525">
    <property type="entry name" value="C5_MeTfrase"/>
</dbReference>
<keyword evidence="3 7" id="KW-0808">Transferase</keyword>
<dbReference type="Proteomes" id="UP001217485">
    <property type="component" value="Unassembled WGS sequence"/>
</dbReference>
<keyword evidence="5" id="KW-0680">Restriction system</keyword>
<sequence length="679" mass="74230">MTHYIGRFDEILLVEDNSTAAERRRLAGVGSEDTGQTITVRVHRLNGASKLVVARRTYEAGSMRSKRSAKIELASKLVDRAADGGQPVVVAGTSYGSASAFLEMLGERDLPFVVQIRPSTVVQLNERGRPTVAAADVLERGRWRDISTVMPDGAELECSAAKLATVALPAGTGWLFAAQVGGIQGVHRGTIIGLASFDAGLADLVQLVAHARWIRRASRNEKRREAARTGAEPSGAASAITARANIALARQQDARAQAELPQIQTSTKGLLRQAASILNVIELFSGAGGMGLGFLLGGGPQGRYRIIYSGEANPIFVQTLRANHKSFERAARLRPASRTPESSEAADLREKAVLERAEAVAREAGGATFLIGGPPCQGFSMANRNSWSASNPHNELVDVFIKYILRLRPLGFLMENVQGILWTPNAGTSVSVVDVIERRLKAAGYVLFPKLLDAVWYGVPQNRTRFFLMGLHRDLGYSADDFGPWGPFPKPSHGNPSRPFVTVRNAIADLPRIGNGESEERASYDEPSDEVLQENEFLRYARAGAEHGVAFDHVTSRHADYVIERYRSIPAGGNWESIRDQMTNYADVSRTHSNIYRRLRWDEPSITIGHYRKSMLVHPSQHRGLSLREASRLQSFPDWFRFAGTASGKPGGLVHKQQQLANAVCPLVTKAIAEFMLNL</sequence>
<evidence type="ECO:0000256" key="8">
    <source>
        <dbReference type="RuleBase" id="RU000416"/>
    </source>
</evidence>
<dbReference type="PROSITE" id="PS51679">
    <property type="entry name" value="SAM_MT_C5"/>
    <property type="match status" value="1"/>
</dbReference>
<proteinExistence type="inferred from homology"/>
<evidence type="ECO:0000313" key="11">
    <source>
        <dbReference type="Proteomes" id="UP001217485"/>
    </source>
</evidence>
<feature type="domain" description="Transposase IS701-like DDE" evidence="9">
    <location>
        <begin position="54"/>
        <end position="144"/>
    </location>
</feature>
<evidence type="ECO:0000256" key="7">
    <source>
        <dbReference type="PROSITE-ProRule" id="PRU01016"/>
    </source>
</evidence>
<evidence type="ECO:0000256" key="5">
    <source>
        <dbReference type="ARBA" id="ARBA00022747"/>
    </source>
</evidence>
<dbReference type="InterPro" id="IPR029063">
    <property type="entry name" value="SAM-dependent_MTases_sf"/>
</dbReference>
<dbReference type="Pfam" id="PF00145">
    <property type="entry name" value="DNA_methylase"/>
    <property type="match status" value="1"/>
</dbReference>
<accession>A0ABT5CAH0</accession>
<comment type="caution">
    <text evidence="10">The sequence shown here is derived from an EMBL/GenBank/DDBJ whole genome shotgun (WGS) entry which is preliminary data.</text>
</comment>
<dbReference type="PANTHER" id="PTHR10629:SF52">
    <property type="entry name" value="DNA (CYTOSINE-5)-METHYLTRANSFERASE 1"/>
    <property type="match status" value="1"/>
</dbReference>
<organism evidence="10 11">
    <name type="scientific">Sorangium atrum</name>
    <dbReference type="NCBI Taxonomy" id="2995308"/>
    <lineage>
        <taxon>Bacteria</taxon>
        <taxon>Pseudomonadati</taxon>
        <taxon>Myxococcota</taxon>
        <taxon>Polyangia</taxon>
        <taxon>Polyangiales</taxon>
        <taxon>Polyangiaceae</taxon>
        <taxon>Sorangium</taxon>
    </lineage>
</organism>
<dbReference type="Gene3D" id="3.40.50.150">
    <property type="entry name" value="Vaccinia Virus protein VP39"/>
    <property type="match status" value="1"/>
</dbReference>
<dbReference type="EC" id="2.1.1.37" evidence="1"/>
<keyword evidence="11" id="KW-1185">Reference proteome</keyword>
<reference evidence="10 11" key="1">
    <citation type="submission" date="2023-01" db="EMBL/GenBank/DDBJ databases">
        <title>Minimal conservation of predation-associated metabolite biosynthetic gene clusters underscores biosynthetic potential of Myxococcota including descriptions for ten novel species: Archangium lansinium sp. nov., Myxococcus landrumus sp. nov., Nannocystis bai.</title>
        <authorList>
            <person name="Ahearne A."/>
            <person name="Stevens C."/>
            <person name="Dowd S."/>
        </authorList>
    </citation>
    <scope>NUCLEOTIDE SEQUENCE [LARGE SCALE GENOMIC DNA]</scope>
    <source>
        <strain evidence="10 11">WIWO2</strain>
    </source>
</reference>
<dbReference type="EMBL" id="JAQNDK010000004">
    <property type="protein sequence ID" value="MDC0682628.1"/>
    <property type="molecule type" value="Genomic_DNA"/>
</dbReference>
<feature type="active site" evidence="7">
    <location>
        <position position="376"/>
    </location>
</feature>
<dbReference type="InterPro" id="IPR050390">
    <property type="entry name" value="C5-Methyltransferase"/>
</dbReference>
<dbReference type="RefSeq" id="WP_272100728.1">
    <property type="nucleotide sequence ID" value="NZ_JAQNDK010000004.1"/>
</dbReference>
<keyword evidence="4 7" id="KW-0949">S-adenosyl-L-methionine</keyword>
<dbReference type="PANTHER" id="PTHR10629">
    <property type="entry name" value="CYTOSINE-SPECIFIC METHYLTRANSFERASE"/>
    <property type="match status" value="1"/>
</dbReference>
<dbReference type="PRINTS" id="PR00105">
    <property type="entry name" value="C5METTRFRASE"/>
</dbReference>
<evidence type="ECO:0000256" key="4">
    <source>
        <dbReference type="ARBA" id="ARBA00022691"/>
    </source>
</evidence>
<name>A0ABT5CAH0_9BACT</name>
<dbReference type="GO" id="GO:0032259">
    <property type="term" value="P:methylation"/>
    <property type="evidence" value="ECO:0007669"/>
    <property type="project" value="UniProtKB-KW"/>
</dbReference>
<gene>
    <name evidence="10" type="primary">dcm</name>
    <name evidence="10" type="ORF">POL72_33185</name>
</gene>
<comment type="similarity">
    <text evidence="7 8">Belongs to the class I-like SAM-binding methyltransferase superfamily. C5-methyltransferase family.</text>
</comment>
<evidence type="ECO:0000256" key="6">
    <source>
        <dbReference type="ARBA" id="ARBA00047422"/>
    </source>
</evidence>
<dbReference type="SUPFAM" id="SSF53335">
    <property type="entry name" value="S-adenosyl-L-methionine-dependent methyltransferases"/>
    <property type="match status" value="1"/>
</dbReference>